<evidence type="ECO:0000313" key="1">
    <source>
        <dbReference type="EMBL" id="AWV24696.1"/>
    </source>
</evidence>
<sequence>MAAQYVGVSPVTFDKMVADGRMPQPKRVDGRKLWDLRKLDLAFEALPDEEAPNPWDAIA</sequence>
<organism evidence="1">
    <name type="scientific">Roseomonas mucosa</name>
    <dbReference type="NCBI Taxonomy" id="207340"/>
    <lineage>
        <taxon>Bacteria</taxon>
        <taxon>Pseudomonadati</taxon>
        <taxon>Pseudomonadota</taxon>
        <taxon>Alphaproteobacteria</taxon>
        <taxon>Acetobacterales</taxon>
        <taxon>Roseomonadaceae</taxon>
        <taxon>Roseomonas</taxon>
    </lineage>
</organism>
<reference evidence="1" key="1">
    <citation type="submission" date="2017-12" db="EMBL/GenBank/DDBJ databases">
        <authorList>
            <person name="Martens C."/>
            <person name="Dahlstrom E."/>
            <person name="Barbian K."/>
            <person name="Sykora L."/>
            <person name="Ricklefs S."/>
            <person name="Bruno D."/>
            <person name="Anzick I."/>
            <person name="Myles I."/>
            <person name="Datta S.K."/>
        </authorList>
    </citation>
    <scope>NUCLEOTIDE SEQUENCE</scope>
    <source>
        <strain evidence="1">AD2</strain>
    </source>
</reference>
<gene>
    <name evidence="1" type="ORF">RADP37_05355</name>
</gene>
<protein>
    <submittedName>
        <fullName evidence="1">Uncharacterized protein</fullName>
    </submittedName>
</protein>
<name>A0A4Y1N367_9PROT</name>
<proteinExistence type="predicted"/>
<accession>A0A4Y1N367</accession>
<dbReference type="EMBL" id="CP025189">
    <property type="protein sequence ID" value="AWV24696.1"/>
    <property type="molecule type" value="Genomic_DNA"/>
</dbReference>
<dbReference type="AlphaFoldDB" id="A0A4Y1N367"/>